<evidence type="ECO:0000313" key="3">
    <source>
        <dbReference type="Proteomes" id="UP001634393"/>
    </source>
</evidence>
<keyword evidence="3" id="KW-1185">Reference proteome</keyword>
<comment type="caution">
    <text evidence="2">The sequence shown here is derived from an EMBL/GenBank/DDBJ whole genome shotgun (WGS) entry which is preliminary data.</text>
</comment>
<feature type="compositionally biased region" description="Polar residues" evidence="1">
    <location>
        <begin position="183"/>
        <end position="196"/>
    </location>
</feature>
<feature type="region of interest" description="Disordered" evidence="1">
    <location>
        <begin position="164"/>
        <end position="196"/>
    </location>
</feature>
<evidence type="ECO:0000256" key="1">
    <source>
        <dbReference type="SAM" id="MobiDB-lite"/>
    </source>
</evidence>
<organism evidence="2 3">
    <name type="scientific">Penstemon smallii</name>
    <dbReference type="NCBI Taxonomy" id="265156"/>
    <lineage>
        <taxon>Eukaryota</taxon>
        <taxon>Viridiplantae</taxon>
        <taxon>Streptophyta</taxon>
        <taxon>Embryophyta</taxon>
        <taxon>Tracheophyta</taxon>
        <taxon>Spermatophyta</taxon>
        <taxon>Magnoliopsida</taxon>
        <taxon>eudicotyledons</taxon>
        <taxon>Gunneridae</taxon>
        <taxon>Pentapetalae</taxon>
        <taxon>asterids</taxon>
        <taxon>lamiids</taxon>
        <taxon>Lamiales</taxon>
        <taxon>Plantaginaceae</taxon>
        <taxon>Cheloneae</taxon>
        <taxon>Penstemon</taxon>
    </lineage>
</organism>
<reference evidence="2 3" key="1">
    <citation type="submission" date="2024-12" db="EMBL/GenBank/DDBJ databases">
        <title>The unique morphological basis and parallel evolutionary history of personate flowers in Penstemon.</title>
        <authorList>
            <person name="Depatie T.H."/>
            <person name="Wessinger C.A."/>
        </authorList>
    </citation>
    <scope>NUCLEOTIDE SEQUENCE [LARGE SCALE GENOMIC DNA]</scope>
    <source>
        <strain evidence="2">WTNN_2</strain>
        <tissue evidence="2">Leaf</tissue>
    </source>
</reference>
<dbReference type="EMBL" id="JBJXBP010000003">
    <property type="protein sequence ID" value="KAL3838414.1"/>
    <property type="molecule type" value="Genomic_DNA"/>
</dbReference>
<feature type="region of interest" description="Disordered" evidence="1">
    <location>
        <begin position="7"/>
        <end position="30"/>
    </location>
</feature>
<protein>
    <submittedName>
        <fullName evidence="2">Uncharacterized protein</fullName>
    </submittedName>
</protein>
<dbReference type="InterPro" id="IPR014807">
    <property type="entry name" value="Coa1"/>
</dbReference>
<dbReference type="AlphaFoldDB" id="A0ABD3TMX5"/>
<accession>A0ABD3TMX5</accession>
<gene>
    <name evidence="2" type="ORF">ACJIZ3_023005</name>
</gene>
<dbReference type="Pfam" id="PF08695">
    <property type="entry name" value="Coa1"/>
    <property type="match status" value="1"/>
</dbReference>
<dbReference type="Proteomes" id="UP001634393">
    <property type="component" value="Unassembled WGS sequence"/>
</dbReference>
<dbReference type="PANTHER" id="PTHR35114:SF1">
    <property type="entry name" value="CYTOCHROME OXIDASE COMPLEX ASSEMBLY PROTEIN"/>
    <property type="match status" value="1"/>
</dbReference>
<name>A0ABD3TMX5_9LAMI</name>
<dbReference type="PANTHER" id="PTHR35114">
    <property type="entry name" value="CYTOCHROME OXIDASE COMPLEX ASSEMBLY PROTEIN"/>
    <property type="match status" value="1"/>
</dbReference>
<evidence type="ECO:0000313" key="2">
    <source>
        <dbReference type="EMBL" id="KAL3838414.1"/>
    </source>
</evidence>
<sequence>MVGKRLLSMLKGRTAPPPPPTASATEEGKAKSWGRKVVSGALICLTGGVALSALDDLVIYHGCSRKALEKASKSQAIIEAIGEPIERGPWYNASLAVAHKRQSVSCTFPVSGPQGTAIFQLKAVRSGDDTWFSILRPRDWEILVMEALLHVPSNEKMQQTYRISVSDNSPPPSGNPCTACIPQPSQSIETNQPQPT</sequence>
<proteinExistence type="predicted"/>